<dbReference type="InterPro" id="IPR051948">
    <property type="entry name" value="Hsp70_co-chaperone_J-domain"/>
</dbReference>
<evidence type="ECO:0000256" key="2">
    <source>
        <dbReference type="SAM" id="MobiDB-lite"/>
    </source>
</evidence>
<proteinExistence type="predicted"/>
<dbReference type="SMART" id="SM00271">
    <property type="entry name" value="DnaJ"/>
    <property type="match status" value="1"/>
</dbReference>
<feature type="domain" description="J" evidence="4">
    <location>
        <begin position="77"/>
        <end position="144"/>
    </location>
</feature>
<evidence type="ECO:0000256" key="1">
    <source>
        <dbReference type="ARBA" id="ARBA00023186"/>
    </source>
</evidence>
<evidence type="ECO:0000256" key="3">
    <source>
        <dbReference type="SAM" id="Phobius"/>
    </source>
</evidence>
<reference evidence="5" key="1">
    <citation type="submission" date="2023-11" db="EMBL/GenBank/DDBJ databases">
        <authorList>
            <person name="Alioto T."/>
            <person name="Alioto T."/>
            <person name="Gomez Garrido J."/>
        </authorList>
    </citation>
    <scope>NUCLEOTIDE SEQUENCE</scope>
</reference>
<protein>
    <submittedName>
        <fullName evidence="5">Membrane associated chaperone like</fullName>
    </submittedName>
</protein>
<feature type="compositionally biased region" description="Basic and acidic residues" evidence="2">
    <location>
        <begin position="345"/>
        <end position="354"/>
    </location>
</feature>
<keyword evidence="3" id="KW-0812">Transmembrane</keyword>
<dbReference type="GO" id="GO:0051087">
    <property type="term" value="F:protein-folding chaperone binding"/>
    <property type="evidence" value="ECO:0007669"/>
    <property type="project" value="TreeGrafter"/>
</dbReference>
<feature type="transmembrane region" description="Helical" evidence="3">
    <location>
        <begin position="192"/>
        <end position="210"/>
    </location>
</feature>
<dbReference type="CDD" id="cd06257">
    <property type="entry name" value="DnaJ"/>
    <property type="match status" value="1"/>
</dbReference>
<dbReference type="PANTHER" id="PTHR44360:SF1">
    <property type="entry name" value="DNAJ HOMOLOG SUBFAMILY B MEMBER 9"/>
    <property type="match status" value="1"/>
</dbReference>
<evidence type="ECO:0000259" key="4">
    <source>
        <dbReference type="PROSITE" id="PS50076"/>
    </source>
</evidence>
<dbReference type="Pfam" id="PF00226">
    <property type="entry name" value="DnaJ"/>
    <property type="match status" value="1"/>
</dbReference>
<dbReference type="SUPFAM" id="SSF46565">
    <property type="entry name" value="Chaperone J-domain"/>
    <property type="match status" value="1"/>
</dbReference>
<feature type="region of interest" description="Disordered" evidence="2">
    <location>
        <begin position="340"/>
        <end position="368"/>
    </location>
</feature>
<keyword evidence="3" id="KW-0472">Membrane</keyword>
<feature type="transmembrane region" description="Helical" evidence="3">
    <location>
        <begin position="168"/>
        <end position="187"/>
    </location>
</feature>
<dbReference type="InterPro" id="IPR001623">
    <property type="entry name" value="DnaJ_domain"/>
</dbReference>
<dbReference type="PANTHER" id="PTHR44360">
    <property type="entry name" value="DNAJ HOMOLOG SUBFAMILY B MEMBER 9"/>
    <property type="match status" value="1"/>
</dbReference>
<feature type="compositionally biased region" description="Polar residues" evidence="2">
    <location>
        <begin position="355"/>
        <end position="368"/>
    </location>
</feature>
<accession>A0AAI8W0M1</accession>
<sequence length="368" mass="41688">MSSALLSIAGWYFLPNLVTGYAQTALYSIFIRAGDPKPAPGSPRFVRDRRVVQIAVIVLYLLYTIYEADYQLLKESDFYTTLGVPCDVGEKALQSKFRRLTVQYHPDKASAAEKPAMEALYIQLTLARDTLIEPAKRFAYDRFGPEILGWQNNKLVRDFVNTGIQNLAIYYAASAGVLILLGILGYLRQGMFWRYWVMASLFVFELYTATRTEFPWLLTEVVNPFLLTTGIRRPYLPFQLIVLLRKLTLTFFIAMSQLGPLLQDPKQAAAQDGPGVTAQQLDRVDALTKQTGEEVNRLVSLELMPYVQTDQMPPAISRELRTTVKEWLVQNTIRNDPEVSGAIKRVLDRRRQEGRNPQAQPQESAPAG</sequence>
<dbReference type="Proteomes" id="UP001296104">
    <property type="component" value="Unassembled WGS sequence"/>
</dbReference>
<evidence type="ECO:0000313" key="6">
    <source>
        <dbReference type="Proteomes" id="UP001296104"/>
    </source>
</evidence>
<dbReference type="AlphaFoldDB" id="A0AAI8W0M1"/>
<keyword evidence="1" id="KW-0143">Chaperone</keyword>
<comment type="caution">
    <text evidence="5">The sequence shown here is derived from an EMBL/GenBank/DDBJ whole genome shotgun (WGS) entry which is preliminary data.</text>
</comment>
<dbReference type="EMBL" id="CAVMBE010000001">
    <property type="protein sequence ID" value="CAK3751973.1"/>
    <property type="molecule type" value="Genomic_DNA"/>
</dbReference>
<organism evidence="5 6">
    <name type="scientific">Lecanosticta acicola</name>
    <dbReference type="NCBI Taxonomy" id="111012"/>
    <lineage>
        <taxon>Eukaryota</taxon>
        <taxon>Fungi</taxon>
        <taxon>Dikarya</taxon>
        <taxon>Ascomycota</taxon>
        <taxon>Pezizomycotina</taxon>
        <taxon>Dothideomycetes</taxon>
        <taxon>Dothideomycetidae</taxon>
        <taxon>Mycosphaerellales</taxon>
        <taxon>Mycosphaerellaceae</taxon>
        <taxon>Lecanosticta</taxon>
    </lineage>
</organism>
<dbReference type="PROSITE" id="PS50076">
    <property type="entry name" value="DNAJ_2"/>
    <property type="match status" value="1"/>
</dbReference>
<keyword evidence="3" id="KW-1133">Transmembrane helix</keyword>
<dbReference type="GO" id="GO:0051787">
    <property type="term" value="F:misfolded protein binding"/>
    <property type="evidence" value="ECO:0007669"/>
    <property type="project" value="TreeGrafter"/>
</dbReference>
<dbReference type="InterPro" id="IPR036869">
    <property type="entry name" value="J_dom_sf"/>
</dbReference>
<dbReference type="Gene3D" id="1.10.287.110">
    <property type="entry name" value="DnaJ domain"/>
    <property type="match status" value="1"/>
</dbReference>
<gene>
    <name evidence="5" type="ORF">LECACI_7A000188</name>
</gene>
<dbReference type="GO" id="GO:0005783">
    <property type="term" value="C:endoplasmic reticulum"/>
    <property type="evidence" value="ECO:0007669"/>
    <property type="project" value="TreeGrafter"/>
</dbReference>
<name>A0AAI8W0M1_9PEZI</name>
<feature type="transmembrane region" description="Helical" evidence="3">
    <location>
        <begin position="12"/>
        <end position="30"/>
    </location>
</feature>
<keyword evidence="6" id="KW-1185">Reference proteome</keyword>
<dbReference type="PRINTS" id="PR00625">
    <property type="entry name" value="JDOMAIN"/>
</dbReference>
<evidence type="ECO:0000313" key="5">
    <source>
        <dbReference type="EMBL" id="CAK3751973.1"/>
    </source>
</evidence>
<feature type="transmembrane region" description="Helical" evidence="3">
    <location>
        <begin position="51"/>
        <end position="66"/>
    </location>
</feature>
<dbReference type="GO" id="GO:0036503">
    <property type="term" value="P:ERAD pathway"/>
    <property type="evidence" value="ECO:0007669"/>
    <property type="project" value="TreeGrafter"/>
</dbReference>